<evidence type="ECO:0000313" key="2">
    <source>
        <dbReference type="EMBL" id="GMI23311.1"/>
    </source>
</evidence>
<feature type="compositionally biased region" description="Basic and acidic residues" evidence="1">
    <location>
        <begin position="54"/>
        <end position="65"/>
    </location>
</feature>
<keyword evidence="3" id="KW-1185">Reference proteome</keyword>
<reference evidence="2 3" key="1">
    <citation type="journal article" date="2023" name="Commun. Biol.">
        <title>Genome analysis of Parmales, the sister group of diatoms, reveals the evolutionary specialization of diatoms from phago-mixotrophs to photoautotrophs.</title>
        <authorList>
            <person name="Ban H."/>
            <person name="Sato S."/>
            <person name="Yoshikawa S."/>
            <person name="Yamada K."/>
            <person name="Nakamura Y."/>
            <person name="Ichinomiya M."/>
            <person name="Sato N."/>
            <person name="Blanc-Mathieu R."/>
            <person name="Endo H."/>
            <person name="Kuwata A."/>
            <person name="Ogata H."/>
        </authorList>
    </citation>
    <scope>NUCLEOTIDE SEQUENCE [LARGE SCALE GENOMIC DNA]</scope>
</reference>
<gene>
    <name evidence="2" type="ORF">TeGR_g6823</name>
</gene>
<feature type="region of interest" description="Disordered" evidence="1">
    <location>
        <begin position="1"/>
        <end position="70"/>
    </location>
</feature>
<organism evidence="2 3">
    <name type="scientific">Tetraparma gracilis</name>
    <dbReference type="NCBI Taxonomy" id="2962635"/>
    <lineage>
        <taxon>Eukaryota</taxon>
        <taxon>Sar</taxon>
        <taxon>Stramenopiles</taxon>
        <taxon>Ochrophyta</taxon>
        <taxon>Bolidophyceae</taxon>
        <taxon>Parmales</taxon>
        <taxon>Triparmaceae</taxon>
        <taxon>Tetraparma</taxon>
    </lineage>
</organism>
<proteinExistence type="predicted"/>
<feature type="region of interest" description="Disordered" evidence="1">
    <location>
        <begin position="217"/>
        <end position="238"/>
    </location>
</feature>
<sequence length="238" mass="23655">MRGKGGAPGGGGSDSDLSSSDDGGGGGGRRALHGSGRATPPVAAGGKWAARRAGRLDERGRRMSWSDESGQDLVHFFEEGRGKVAGSRSSSSELDRDAHTSGVLKSSMKRTNSTSVQGGGGLEGLGRMNDSLSMALAGASPSDRGEFGDTVSSLPKHGALTGNYSPSAQYFSKGGAAPSGGPALSAAAKANGGISPQWGWYVSTTPPVAAVYERDAKGAKGEGGGIGAAVKSAEAARS</sequence>
<evidence type="ECO:0000313" key="3">
    <source>
        <dbReference type="Proteomes" id="UP001165060"/>
    </source>
</evidence>
<accession>A0ABQ6MBS3</accession>
<dbReference type="EMBL" id="BRYB01002649">
    <property type="protein sequence ID" value="GMI23311.1"/>
    <property type="molecule type" value="Genomic_DNA"/>
</dbReference>
<evidence type="ECO:0000256" key="1">
    <source>
        <dbReference type="SAM" id="MobiDB-lite"/>
    </source>
</evidence>
<feature type="compositionally biased region" description="Gly residues" evidence="1">
    <location>
        <begin position="1"/>
        <end position="13"/>
    </location>
</feature>
<feature type="region of interest" description="Disordered" evidence="1">
    <location>
        <begin position="82"/>
        <end position="159"/>
    </location>
</feature>
<protein>
    <submittedName>
        <fullName evidence="2">Uncharacterized protein</fullName>
    </submittedName>
</protein>
<name>A0ABQ6MBS3_9STRA</name>
<comment type="caution">
    <text evidence="2">The sequence shown here is derived from an EMBL/GenBank/DDBJ whole genome shotgun (WGS) entry which is preliminary data.</text>
</comment>
<feature type="compositionally biased region" description="Low complexity" evidence="1">
    <location>
        <begin position="33"/>
        <end position="48"/>
    </location>
</feature>
<dbReference type="Proteomes" id="UP001165060">
    <property type="component" value="Unassembled WGS sequence"/>
</dbReference>